<keyword evidence="2" id="KW-1185">Reference proteome</keyword>
<dbReference type="EMBL" id="BMAO01021246">
    <property type="protein sequence ID" value="GFQ73066.1"/>
    <property type="molecule type" value="Genomic_DNA"/>
</dbReference>
<proteinExistence type="predicted"/>
<gene>
    <name evidence="1" type="ORF">TNCT_369611</name>
</gene>
<sequence length="75" mass="8402">MHSLSSKNRNPKEQLSKGRAACIRNLKKGKSPACYTLSDNKWDEISTETVPSTSGMSTSDVSYELDEYLFINNPM</sequence>
<name>A0A8X6KH89_TRICU</name>
<dbReference type="Proteomes" id="UP000887116">
    <property type="component" value="Unassembled WGS sequence"/>
</dbReference>
<dbReference type="AlphaFoldDB" id="A0A8X6KH89"/>
<comment type="caution">
    <text evidence="1">The sequence shown here is derived from an EMBL/GenBank/DDBJ whole genome shotgun (WGS) entry which is preliminary data.</text>
</comment>
<evidence type="ECO:0000313" key="1">
    <source>
        <dbReference type="EMBL" id="GFQ73066.1"/>
    </source>
</evidence>
<organism evidence="1 2">
    <name type="scientific">Trichonephila clavata</name>
    <name type="common">Joro spider</name>
    <name type="synonym">Nephila clavata</name>
    <dbReference type="NCBI Taxonomy" id="2740835"/>
    <lineage>
        <taxon>Eukaryota</taxon>
        <taxon>Metazoa</taxon>
        <taxon>Ecdysozoa</taxon>
        <taxon>Arthropoda</taxon>
        <taxon>Chelicerata</taxon>
        <taxon>Arachnida</taxon>
        <taxon>Araneae</taxon>
        <taxon>Araneomorphae</taxon>
        <taxon>Entelegynae</taxon>
        <taxon>Araneoidea</taxon>
        <taxon>Nephilidae</taxon>
        <taxon>Trichonephila</taxon>
    </lineage>
</organism>
<accession>A0A8X6KH89</accession>
<evidence type="ECO:0000313" key="2">
    <source>
        <dbReference type="Proteomes" id="UP000887116"/>
    </source>
</evidence>
<protein>
    <submittedName>
        <fullName evidence="1">Uncharacterized protein</fullName>
    </submittedName>
</protein>
<reference evidence="1" key="1">
    <citation type="submission" date="2020-07" db="EMBL/GenBank/DDBJ databases">
        <title>Multicomponent nature underlies the extraordinary mechanical properties of spider dragline silk.</title>
        <authorList>
            <person name="Kono N."/>
            <person name="Nakamura H."/>
            <person name="Mori M."/>
            <person name="Yoshida Y."/>
            <person name="Ohtoshi R."/>
            <person name="Malay A.D."/>
            <person name="Moran D.A.P."/>
            <person name="Tomita M."/>
            <person name="Numata K."/>
            <person name="Arakawa K."/>
        </authorList>
    </citation>
    <scope>NUCLEOTIDE SEQUENCE</scope>
</reference>